<feature type="non-terminal residue" evidence="1">
    <location>
        <position position="85"/>
    </location>
</feature>
<keyword evidence="2" id="KW-1185">Reference proteome</keyword>
<reference evidence="1 2" key="1">
    <citation type="submission" date="2024-11" db="EMBL/GenBank/DDBJ databases">
        <title>Chromosome-level genome assembly of the freshwater bivalve Anodonta woodiana.</title>
        <authorList>
            <person name="Chen X."/>
        </authorList>
    </citation>
    <scope>NUCLEOTIDE SEQUENCE [LARGE SCALE GENOMIC DNA]</scope>
    <source>
        <strain evidence="1">MN2024</strain>
        <tissue evidence="1">Gills</tissue>
    </source>
</reference>
<sequence length="85" mass="9140">ATTTLETPTFSFSEGNRCILINSTKSYMTTTQATQRTNRRTATIITASAYGASTVANETKKQTTFGLNKELSSISEPVGTSLNEP</sequence>
<evidence type="ECO:0000313" key="2">
    <source>
        <dbReference type="Proteomes" id="UP001634394"/>
    </source>
</evidence>
<dbReference type="AlphaFoldDB" id="A0ABD3TI91"/>
<evidence type="ECO:0000313" key="1">
    <source>
        <dbReference type="EMBL" id="KAL3836764.1"/>
    </source>
</evidence>
<organism evidence="1 2">
    <name type="scientific">Sinanodonta woodiana</name>
    <name type="common">Chinese pond mussel</name>
    <name type="synonym">Anodonta woodiana</name>
    <dbReference type="NCBI Taxonomy" id="1069815"/>
    <lineage>
        <taxon>Eukaryota</taxon>
        <taxon>Metazoa</taxon>
        <taxon>Spiralia</taxon>
        <taxon>Lophotrochozoa</taxon>
        <taxon>Mollusca</taxon>
        <taxon>Bivalvia</taxon>
        <taxon>Autobranchia</taxon>
        <taxon>Heteroconchia</taxon>
        <taxon>Palaeoheterodonta</taxon>
        <taxon>Unionida</taxon>
        <taxon>Unionoidea</taxon>
        <taxon>Unionidae</taxon>
        <taxon>Unioninae</taxon>
        <taxon>Sinanodonta</taxon>
    </lineage>
</organism>
<gene>
    <name evidence="1" type="ORF">ACJMK2_022181</name>
</gene>
<dbReference type="EMBL" id="JBJQND010000018">
    <property type="protein sequence ID" value="KAL3836764.1"/>
    <property type="molecule type" value="Genomic_DNA"/>
</dbReference>
<accession>A0ABD3TI91</accession>
<name>A0ABD3TI91_SINWO</name>
<dbReference type="Proteomes" id="UP001634394">
    <property type="component" value="Unassembled WGS sequence"/>
</dbReference>
<comment type="caution">
    <text evidence="1">The sequence shown here is derived from an EMBL/GenBank/DDBJ whole genome shotgun (WGS) entry which is preliminary data.</text>
</comment>
<feature type="non-terminal residue" evidence="1">
    <location>
        <position position="1"/>
    </location>
</feature>
<protein>
    <submittedName>
        <fullName evidence="1">Uncharacterized protein</fullName>
    </submittedName>
</protein>
<proteinExistence type="predicted"/>